<dbReference type="InterPro" id="IPR025736">
    <property type="entry name" value="PucR_C-HTH_dom"/>
</dbReference>
<proteinExistence type="inferred from homology"/>
<dbReference type="Gene3D" id="3.30.450.40">
    <property type="match status" value="1"/>
</dbReference>
<reference evidence="5" key="1">
    <citation type="journal article" date="2019" name="Int. J. Syst. Evol. Microbiol.">
        <title>The Global Catalogue of Microorganisms (GCM) 10K type strain sequencing project: providing services to taxonomists for standard genome sequencing and annotation.</title>
        <authorList>
            <consortium name="The Broad Institute Genomics Platform"/>
            <consortium name="The Broad Institute Genome Sequencing Center for Infectious Disease"/>
            <person name="Wu L."/>
            <person name="Ma J."/>
        </authorList>
    </citation>
    <scope>NUCLEOTIDE SEQUENCE [LARGE SCALE GENOMIC DNA]</scope>
    <source>
        <strain evidence="5">KACC 11299</strain>
    </source>
</reference>
<sequence>MIQNELTYSDFIDELFSLIQSNYYDEKKWEALKERLHEDFIDEKLHSHFYALQTLKQKADFLKFSTSTFEMLHQINLEVASLAPLTDILNLSATHLKDISKAHSVFIGMIDQEKACMRIEAVAGIGKTDLLYVEESLHSPFQIELANNQEPSLLADISEHSSYESPFLQNLVEKGIVSLICSPLIAHGERIGIIFLARTVLYQSKLPLLQMLKNFCYQTALAISNAKLYSNEVRVSELHDELFEEALNKGGNEGILQKVSNFIEVPILLLDEFGNSIYEATARNATFNSGPFNHAELYKCVLQSEYNHQTAFEVTHKGQIYSVFTITLHNRIVAYVIVPKKMNAFDRLSLVAIEQAKNVLALQINQEKTSIEVENRLRQDYLHDLISGLETEENLIRRARYLNISFEKTYAILVMSPLEDEEDHTASLNRVLEKFSYLIDEELLPLSMIQGQKIILVTPEQHIRTVANFALNYVADKHPEQQFRIGISNAISQVKDYLKGFNEAKKAAEFAHSFQFKAPIVHFKELGIIGLLFNTENTEYMKEFMDRHLGKIITYDEQNKAELLKTLEVFLDNESAIQLSAEKLHIHYNTLRYRLSRIEEILEIDLAHTQNRLNLQIAIIIHRLIKQE</sequence>
<dbReference type="Gene3D" id="1.10.10.2840">
    <property type="entry name" value="PucR C-terminal helix-turn-helix domain"/>
    <property type="match status" value="1"/>
</dbReference>
<evidence type="ECO:0000313" key="5">
    <source>
        <dbReference type="Proteomes" id="UP001596071"/>
    </source>
</evidence>
<protein>
    <submittedName>
        <fullName evidence="4">Helix-turn-helix domain-containing protein</fullName>
    </submittedName>
</protein>
<dbReference type="InterPro" id="IPR029016">
    <property type="entry name" value="GAF-like_dom_sf"/>
</dbReference>
<dbReference type="Pfam" id="PF13556">
    <property type="entry name" value="HTH_30"/>
    <property type="match status" value="1"/>
</dbReference>
<feature type="domain" description="CdaR GGDEF-like" evidence="3">
    <location>
        <begin position="391"/>
        <end position="509"/>
    </location>
</feature>
<dbReference type="SUPFAM" id="SSF55781">
    <property type="entry name" value="GAF domain-like"/>
    <property type="match status" value="1"/>
</dbReference>
<evidence type="ECO:0000256" key="1">
    <source>
        <dbReference type="ARBA" id="ARBA00006754"/>
    </source>
</evidence>
<dbReference type="InterPro" id="IPR051448">
    <property type="entry name" value="CdaR-like_regulators"/>
</dbReference>
<evidence type="ECO:0000259" key="3">
    <source>
        <dbReference type="Pfam" id="PF17853"/>
    </source>
</evidence>
<comment type="similarity">
    <text evidence="1">Belongs to the CdaR family.</text>
</comment>
<organism evidence="4 5">
    <name type="scientific">Sporosarcina koreensis</name>
    <dbReference type="NCBI Taxonomy" id="334735"/>
    <lineage>
        <taxon>Bacteria</taxon>
        <taxon>Bacillati</taxon>
        <taxon>Bacillota</taxon>
        <taxon>Bacilli</taxon>
        <taxon>Bacillales</taxon>
        <taxon>Caryophanaceae</taxon>
        <taxon>Sporosarcina</taxon>
    </lineage>
</organism>
<feature type="domain" description="PucR C-terminal helix-turn-helix" evidence="2">
    <location>
        <begin position="563"/>
        <end position="620"/>
    </location>
</feature>
<dbReference type="InterPro" id="IPR041522">
    <property type="entry name" value="CdaR_GGDEF"/>
</dbReference>
<dbReference type="PANTHER" id="PTHR33744">
    <property type="entry name" value="CARBOHYDRATE DIACID REGULATOR"/>
    <property type="match status" value="1"/>
</dbReference>
<comment type="caution">
    <text evidence="4">The sequence shown here is derived from an EMBL/GenBank/DDBJ whole genome shotgun (WGS) entry which is preliminary data.</text>
</comment>
<dbReference type="RefSeq" id="WP_381446746.1">
    <property type="nucleotide sequence ID" value="NZ_JBHSNP010000028.1"/>
</dbReference>
<keyword evidence="5" id="KW-1185">Reference proteome</keyword>
<dbReference type="Proteomes" id="UP001596071">
    <property type="component" value="Unassembled WGS sequence"/>
</dbReference>
<accession>A0ABW0U069</accession>
<dbReference type="Pfam" id="PF17853">
    <property type="entry name" value="GGDEF_2"/>
    <property type="match status" value="1"/>
</dbReference>
<evidence type="ECO:0000259" key="2">
    <source>
        <dbReference type="Pfam" id="PF13556"/>
    </source>
</evidence>
<dbReference type="InterPro" id="IPR042070">
    <property type="entry name" value="PucR_C-HTH_sf"/>
</dbReference>
<dbReference type="PANTHER" id="PTHR33744:SF1">
    <property type="entry name" value="DNA-BINDING TRANSCRIPTIONAL ACTIVATOR ADER"/>
    <property type="match status" value="1"/>
</dbReference>
<dbReference type="EMBL" id="JBHSNP010000028">
    <property type="protein sequence ID" value="MFC5604706.1"/>
    <property type="molecule type" value="Genomic_DNA"/>
</dbReference>
<gene>
    <name evidence="4" type="ORF">ACFPTP_15835</name>
</gene>
<name>A0ABW0U069_9BACL</name>
<evidence type="ECO:0000313" key="4">
    <source>
        <dbReference type="EMBL" id="MFC5604706.1"/>
    </source>
</evidence>